<protein>
    <submittedName>
        <fullName evidence="2">Uncharacterized protein</fullName>
    </submittedName>
</protein>
<dbReference type="EMBL" id="FJOF01000002">
    <property type="protein sequence ID" value="CZR36233.1"/>
    <property type="molecule type" value="Genomic_DNA"/>
</dbReference>
<name>A0A1L7V5W2_FUSPR</name>
<feature type="compositionally biased region" description="Basic and acidic residues" evidence="1">
    <location>
        <begin position="58"/>
        <end position="68"/>
    </location>
</feature>
<accession>A0A1L7V5W2</accession>
<keyword evidence="3" id="KW-1185">Reference proteome</keyword>
<reference evidence="3" key="1">
    <citation type="journal article" date="2016" name="Genome Biol. Evol.">
        <title>Comparative 'omics' of the Fusarium fujikuroi species complex highlights differences in genetic potential and metabolite synthesis.</title>
        <authorList>
            <person name="Niehaus E.-M."/>
            <person name="Muensterkoetter M."/>
            <person name="Proctor R.H."/>
            <person name="Brown D.W."/>
            <person name="Sharon A."/>
            <person name="Idan Y."/>
            <person name="Oren-Young L."/>
            <person name="Sieber C.M."/>
            <person name="Novak O."/>
            <person name="Pencik A."/>
            <person name="Tarkowska D."/>
            <person name="Hromadova K."/>
            <person name="Freeman S."/>
            <person name="Maymon M."/>
            <person name="Elazar M."/>
            <person name="Youssef S.A."/>
            <person name="El-Shabrawy E.S.M."/>
            <person name="Shalaby A.B.A."/>
            <person name="Houterman P."/>
            <person name="Brock N.L."/>
            <person name="Burkhardt I."/>
            <person name="Tsavkelova E.A."/>
            <person name="Dickschat J.S."/>
            <person name="Galuszka P."/>
            <person name="Gueldener U."/>
            <person name="Tudzynski B."/>
        </authorList>
    </citation>
    <scope>NUCLEOTIDE SEQUENCE [LARGE SCALE GENOMIC DNA]</scope>
    <source>
        <strain evidence="3">ET1</strain>
    </source>
</reference>
<dbReference type="VEuPathDB" id="FungiDB:FPRO_03507"/>
<evidence type="ECO:0000313" key="3">
    <source>
        <dbReference type="Proteomes" id="UP000183971"/>
    </source>
</evidence>
<comment type="caution">
    <text evidence="2">The sequence shown here is derived from an EMBL/GenBank/DDBJ whole genome shotgun (WGS) entry which is preliminary data.</text>
</comment>
<evidence type="ECO:0000256" key="1">
    <source>
        <dbReference type="SAM" id="MobiDB-lite"/>
    </source>
</evidence>
<proteinExistence type="predicted"/>
<dbReference type="Proteomes" id="UP000183971">
    <property type="component" value="Unassembled WGS sequence"/>
</dbReference>
<feature type="region of interest" description="Disordered" evidence="1">
    <location>
        <begin position="1"/>
        <end position="20"/>
    </location>
</feature>
<dbReference type="RefSeq" id="XP_031076826.1">
    <property type="nucleotide sequence ID" value="XM_031226274.1"/>
</dbReference>
<feature type="region of interest" description="Disordered" evidence="1">
    <location>
        <begin position="38"/>
        <end position="134"/>
    </location>
</feature>
<dbReference type="GeneID" id="42048392"/>
<dbReference type="AlphaFoldDB" id="A0A1L7V5W2"/>
<sequence>MAIGGATRCKNTGPMMKQDGRGYQTRLLLSYEAKGACGGQVSKGRVPVVKAQEDEEPAEHPGPRRDKLANSISNSRRFKGFPLPGKRGRSGSGSSGRSSPAPVGTVSAKARAPAAKYPNIPLGGRRPSIGRGDRTPANGWGGSLGREIAPPQHPYLQSIQERRAKRSLSDFPFIHGELETCGWELIPADRT</sequence>
<organism evidence="2 3">
    <name type="scientific">Fusarium proliferatum (strain ET1)</name>
    <name type="common">Orchid endophyte fungus</name>
    <dbReference type="NCBI Taxonomy" id="1227346"/>
    <lineage>
        <taxon>Eukaryota</taxon>
        <taxon>Fungi</taxon>
        <taxon>Dikarya</taxon>
        <taxon>Ascomycota</taxon>
        <taxon>Pezizomycotina</taxon>
        <taxon>Sordariomycetes</taxon>
        <taxon>Hypocreomycetidae</taxon>
        <taxon>Hypocreales</taxon>
        <taxon>Nectriaceae</taxon>
        <taxon>Fusarium</taxon>
        <taxon>Fusarium fujikuroi species complex</taxon>
    </lineage>
</organism>
<gene>
    <name evidence="2" type="ORF">FPRO_03507</name>
</gene>
<evidence type="ECO:0000313" key="2">
    <source>
        <dbReference type="EMBL" id="CZR36233.1"/>
    </source>
</evidence>